<dbReference type="PANTHER" id="PTHR31044:SF52">
    <property type="entry name" value="OS01G0631500 PROTEIN"/>
    <property type="match status" value="1"/>
</dbReference>
<evidence type="ECO:0000256" key="9">
    <source>
        <dbReference type="SAM" id="MobiDB-lite"/>
    </source>
</evidence>
<dbReference type="PANTHER" id="PTHR31044">
    <property type="entry name" value="BETA-1,3 GLUCANASE"/>
    <property type="match status" value="1"/>
</dbReference>
<keyword evidence="7" id="KW-0325">Glycoprotein</keyword>
<dbReference type="Gene3D" id="1.20.58.1040">
    <property type="match status" value="1"/>
</dbReference>
<sequence length="238" mass="25019">MVGRVFYCKMFLFLGLSLASGNNFMERSRTESTDHSQKDITTPITTVPIVIPKTPTSTTPTLNPNSDPDTVSPATATPMVTPTTTTSPVSLGASWCVASQGASPAALQVALDYACGYGGADCSLIQKGGSCYNPNTLYDHASYAFNSYYQKNPTPNSCNFGGTAVTTSTDPSTSTCQYQTTSTASSILNTTNTNGETVFGAVPFTPVPSAAARIDASSSLHLSFMVIALVLLPLKHHF</sequence>
<evidence type="ECO:0000256" key="6">
    <source>
        <dbReference type="ARBA" id="ARBA00023157"/>
    </source>
</evidence>
<proteinExistence type="predicted"/>
<dbReference type="Proteomes" id="UP001159364">
    <property type="component" value="Linkage Group LG06"/>
</dbReference>
<feature type="signal peptide" evidence="10">
    <location>
        <begin position="1"/>
        <end position="21"/>
    </location>
</feature>
<keyword evidence="4 10" id="KW-0732">Signal</keyword>
<dbReference type="Pfam" id="PF07983">
    <property type="entry name" value="X8"/>
    <property type="match status" value="1"/>
</dbReference>
<evidence type="ECO:0000256" key="2">
    <source>
        <dbReference type="ARBA" id="ARBA00022475"/>
    </source>
</evidence>
<keyword evidence="6" id="KW-1015">Disulfide bond</keyword>
<evidence type="ECO:0000313" key="12">
    <source>
        <dbReference type="EMBL" id="KAJ8762995.1"/>
    </source>
</evidence>
<evidence type="ECO:0000256" key="1">
    <source>
        <dbReference type="ARBA" id="ARBA00004609"/>
    </source>
</evidence>
<evidence type="ECO:0000256" key="3">
    <source>
        <dbReference type="ARBA" id="ARBA00022622"/>
    </source>
</evidence>
<evidence type="ECO:0000259" key="11">
    <source>
        <dbReference type="SMART" id="SM00768"/>
    </source>
</evidence>
<evidence type="ECO:0000313" key="13">
    <source>
        <dbReference type="Proteomes" id="UP001159364"/>
    </source>
</evidence>
<evidence type="ECO:0000256" key="5">
    <source>
        <dbReference type="ARBA" id="ARBA00023136"/>
    </source>
</evidence>
<protein>
    <recommendedName>
        <fullName evidence="11">X8 domain-containing protein</fullName>
    </recommendedName>
</protein>
<keyword evidence="8" id="KW-0449">Lipoprotein</keyword>
<evidence type="ECO:0000256" key="4">
    <source>
        <dbReference type="ARBA" id="ARBA00022729"/>
    </source>
</evidence>
<feature type="domain" description="X8" evidence="11">
    <location>
        <begin position="94"/>
        <end position="178"/>
    </location>
</feature>
<dbReference type="EMBL" id="JAIWQS010000006">
    <property type="protein sequence ID" value="KAJ8762995.1"/>
    <property type="molecule type" value="Genomic_DNA"/>
</dbReference>
<keyword evidence="13" id="KW-1185">Reference proteome</keyword>
<feature type="chain" id="PRO_5043586240" description="X8 domain-containing protein" evidence="10">
    <location>
        <begin position="22"/>
        <end position="238"/>
    </location>
</feature>
<name>A0AAV8T9N7_9ROSI</name>
<dbReference type="GO" id="GO:0005886">
    <property type="term" value="C:plasma membrane"/>
    <property type="evidence" value="ECO:0007669"/>
    <property type="project" value="UniProtKB-SubCell"/>
</dbReference>
<accession>A0AAV8T9N7</accession>
<dbReference type="GO" id="GO:0009506">
    <property type="term" value="C:plasmodesma"/>
    <property type="evidence" value="ECO:0007669"/>
    <property type="project" value="UniProtKB-ARBA"/>
</dbReference>
<evidence type="ECO:0000256" key="7">
    <source>
        <dbReference type="ARBA" id="ARBA00023180"/>
    </source>
</evidence>
<comment type="subcellular location">
    <subcellularLocation>
        <location evidence="1">Cell membrane</location>
        <topology evidence="1">Lipid-anchor</topology>
        <topology evidence="1">GPI-anchor</topology>
    </subcellularLocation>
</comment>
<keyword evidence="5" id="KW-0472">Membrane</keyword>
<evidence type="ECO:0000256" key="10">
    <source>
        <dbReference type="SAM" id="SignalP"/>
    </source>
</evidence>
<gene>
    <name evidence="12" type="ORF">K2173_023200</name>
</gene>
<keyword evidence="2" id="KW-1003">Cell membrane</keyword>
<evidence type="ECO:0000256" key="8">
    <source>
        <dbReference type="ARBA" id="ARBA00023288"/>
    </source>
</evidence>
<feature type="region of interest" description="Disordered" evidence="9">
    <location>
        <begin position="51"/>
        <end position="83"/>
    </location>
</feature>
<dbReference type="InterPro" id="IPR044788">
    <property type="entry name" value="X8_dom_prot"/>
</dbReference>
<dbReference type="FunFam" id="1.20.58.1040:FF:000001">
    <property type="entry name" value="Glucan endo-1,3-beta-glucosidase 4"/>
    <property type="match status" value="1"/>
</dbReference>
<dbReference type="InterPro" id="IPR012946">
    <property type="entry name" value="X8"/>
</dbReference>
<organism evidence="12 13">
    <name type="scientific">Erythroxylum novogranatense</name>
    <dbReference type="NCBI Taxonomy" id="1862640"/>
    <lineage>
        <taxon>Eukaryota</taxon>
        <taxon>Viridiplantae</taxon>
        <taxon>Streptophyta</taxon>
        <taxon>Embryophyta</taxon>
        <taxon>Tracheophyta</taxon>
        <taxon>Spermatophyta</taxon>
        <taxon>Magnoliopsida</taxon>
        <taxon>eudicotyledons</taxon>
        <taxon>Gunneridae</taxon>
        <taxon>Pentapetalae</taxon>
        <taxon>rosids</taxon>
        <taxon>fabids</taxon>
        <taxon>Malpighiales</taxon>
        <taxon>Erythroxylaceae</taxon>
        <taxon>Erythroxylum</taxon>
    </lineage>
</organism>
<dbReference type="SMART" id="SM00768">
    <property type="entry name" value="X8"/>
    <property type="match status" value="1"/>
</dbReference>
<comment type="caution">
    <text evidence="12">The sequence shown here is derived from an EMBL/GenBank/DDBJ whole genome shotgun (WGS) entry which is preliminary data.</text>
</comment>
<keyword evidence="3" id="KW-0336">GPI-anchor</keyword>
<dbReference type="AlphaFoldDB" id="A0AAV8T9N7"/>
<reference evidence="12 13" key="1">
    <citation type="submission" date="2021-09" db="EMBL/GenBank/DDBJ databases">
        <title>Genomic insights and catalytic innovation underlie evolution of tropane alkaloids biosynthesis.</title>
        <authorList>
            <person name="Wang Y.-J."/>
            <person name="Tian T."/>
            <person name="Huang J.-P."/>
            <person name="Huang S.-X."/>
        </authorList>
    </citation>
    <scope>NUCLEOTIDE SEQUENCE [LARGE SCALE GENOMIC DNA]</scope>
    <source>
        <strain evidence="12">KIB-2018</strain>
        <tissue evidence="12">Leaf</tissue>
    </source>
</reference>
<dbReference type="GO" id="GO:0098552">
    <property type="term" value="C:side of membrane"/>
    <property type="evidence" value="ECO:0007669"/>
    <property type="project" value="UniProtKB-KW"/>
</dbReference>